<protein>
    <submittedName>
        <fullName evidence="2">Uncharacterized protein</fullName>
    </submittedName>
</protein>
<name>A0A7S3Y0D1_HETAK</name>
<dbReference type="Gene3D" id="2.170.150.20">
    <property type="entry name" value="Peptide methionine sulfoxide reductase"/>
    <property type="match status" value="1"/>
</dbReference>
<reference evidence="2" key="1">
    <citation type="submission" date="2021-01" db="EMBL/GenBank/DDBJ databases">
        <authorList>
            <person name="Corre E."/>
            <person name="Pelletier E."/>
            <person name="Niang G."/>
            <person name="Scheremetjew M."/>
            <person name="Finn R."/>
            <person name="Kale V."/>
            <person name="Holt S."/>
            <person name="Cochrane G."/>
            <person name="Meng A."/>
            <person name="Brown T."/>
            <person name="Cohen L."/>
        </authorList>
    </citation>
    <scope>NUCLEOTIDE SEQUENCE</scope>
    <source>
        <strain evidence="2">CCMP3107</strain>
    </source>
</reference>
<evidence type="ECO:0000313" key="2">
    <source>
        <dbReference type="EMBL" id="CAE0637474.1"/>
    </source>
</evidence>
<dbReference type="AlphaFoldDB" id="A0A7S3Y0D1"/>
<accession>A0A7S3Y0D1</accession>
<organism evidence="2">
    <name type="scientific">Heterosigma akashiwo</name>
    <name type="common">Chromophytic alga</name>
    <name type="synonym">Heterosigma carterae</name>
    <dbReference type="NCBI Taxonomy" id="2829"/>
    <lineage>
        <taxon>Eukaryota</taxon>
        <taxon>Sar</taxon>
        <taxon>Stramenopiles</taxon>
        <taxon>Ochrophyta</taxon>
        <taxon>Raphidophyceae</taxon>
        <taxon>Chattonellales</taxon>
        <taxon>Chattonellaceae</taxon>
        <taxon>Heterosigma</taxon>
    </lineage>
</organism>
<dbReference type="InterPro" id="IPR011057">
    <property type="entry name" value="Mss4-like_sf"/>
</dbReference>
<keyword evidence="1" id="KW-0732">Signal</keyword>
<dbReference type="SUPFAM" id="SSF51316">
    <property type="entry name" value="Mss4-like"/>
    <property type="match status" value="1"/>
</dbReference>
<dbReference type="EMBL" id="HBIU01035277">
    <property type="protein sequence ID" value="CAE0637474.1"/>
    <property type="molecule type" value="Transcribed_RNA"/>
</dbReference>
<proteinExistence type="predicted"/>
<feature type="signal peptide" evidence="1">
    <location>
        <begin position="1"/>
        <end position="25"/>
    </location>
</feature>
<sequence>MVKPVIGFRTLVLRLACLWFGAVLGFQQPVSKSLGFRRLSQPNKQHIYFRMSSDGPQLDDKLKPTESTGSMTEGGIKINWQRGLLQGGLALIVLPFLLNGLPSLGPEATTGTYPIRGDETIMAKKAHGTTQMAVMENLRWGVDRKGADVICSYNRAGAEFAGYWKKTKFLDDTDKIFADNPSAQVTFYDSVTGLPLFVAPQGRTYEDFIAESNVHGWPSFRDEEVVWGNVRSLRDGEMVSLAGTHLGHNLPDRKGNRYCINLVSVAGRPAAAADDGARPGAN</sequence>
<evidence type="ECO:0000256" key="1">
    <source>
        <dbReference type="SAM" id="SignalP"/>
    </source>
</evidence>
<gene>
    <name evidence="2" type="ORF">HAKA00212_LOCUS16251</name>
</gene>
<feature type="chain" id="PRO_5030790076" evidence="1">
    <location>
        <begin position="26"/>
        <end position="282"/>
    </location>
</feature>